<comment type="caution">
    <text evidence="13">The sequence shown here is derived from an EMBL/GenBank/DDBJ whole genome shotgun (WGS) entry which is preliminary data.</text>
</comment>
<feature type="transmembrane region" description="Helical" evidence="10">
    <location>
        <begin position="84"/>
        <end position="110"/>
    </location>
</feature>
<evidence type="ECO:0000256" key="9">
    <source>
        <dbReference type="ARBA" id="ARBA00023136"/>
    </source>
</evidence>
<feature type="transmembrane region" description="Helical" evidence="10">
    <location>
        <begin position="6"/>
        <end position="24"/>
    </location>
</feature>
<dbReference type="GO" id="GO:0005886">
    <property type="term" value="C:plasma membrane"/>
    <property type="evidence" value="ECO:0007669"/>
    <property type="project" value="TreeGrafter"/>
</dbReference>
<dbReference type="EMBL" id="JAGSPM010000014">
    <property type="protein sequence ID" value="MBR7748268.1"/>
    <property type="molecule type" value="Genomic_DNA"/>
</dbReference>
<keyword evidence="5 10" id="KW-0812">Transmembrane</keyword>
<keyword evidence="9 10" id="KW-0472">Membrane</keyword>
<keyword evidence="14" id="KW-1185">Reference proteome</keyword>
<dbReference type="Pfam" id="PF02254">
    <property type="entry name" value="TrkA_N"/>
    <property type="match status" value="1"/>
</dbReference>
<dbReference type="InterPro" id="IPR038770">
    <property type="entry name" value="Na+/solute_symporter_sf"/>
</dbReference>
<feature type="domain" description="RCK N-terminal" evidence="11">
    <location>
        <begin position="413"/>
        <end position="530"/>
    </location>
</feature>
<proteinExistence type="predicted"/>
<keyword evidence="7 10" id="KW-1133">Transmembrane helix</keyword>
<dbReference type="FunFam" id="3.40.50.720:FF:000036">
    <property type="entry name" value="Glutathione-regulated potassium-efflux system protein KefB"/>
    <property type="match status" value="1"/>
</dbReference>
<feature type="transmembrane region" description="Helical" evidence="10">
    <location>
        <begin position="182"/>
        <end position="203"/>
    </location>
</feature>
<keyword evidence="3" id="KW-0050">Antiport</keyword>
<evidence type="ECO:0000256" key="10">
    <source>
        <dbReference type="SAM" id="Phobius"/>
    </source>
</evidence>
<keyword evidence="8" id="KW-0406">Ion transport</keyword>
<evidence type="ECO:0000256" key="1">
    <source>
        <dbReference type="ARBA" id="ARBA00004127"/>
    </source>
</evidence>
<dbReference type="Pfam" id="PF02080">
    <property type="entry name" value="TrkA_C"/>
    <property type="match status" value="1"/>
</dbReference>
<gene>
    <name evidence="13" type="ORF">KDM92_16915</name>
</gene>
<evidence type="ECO:0000259" key="11">
    <source>
        <dbReference type="PROSITE" id="PS51201"/>
    </source>
</evidence>
<evidence type="ECO:0000256" key="2">
    <source>
        <dbReference type="ARBA" id="ARBA00022448"/>
    </source>
</evidence>
<feature type="transmembrane region" description="Helical" evidence="10">
    <location>
        <begin position="272"/>
        <end position="291"/>
    </location>
</feature>
<dbReference type="GO" id="GO:0008324">
    <property type="term" value="F:monoatomic cation transmembrane transporter activity"/>
    <property type="evidence" value="ECO:0007669"/>
    <property type="project" value="InterPro"/>
</dbReference>
<comment type="subcellular location">
    <subcellularLocation>
        <location evidence="1">Endomembrane system</location>
        <topology evidence="1">Multi-pass membrane protein</topology>
    </subcellularLocation>
</comment>
<evidence type="ECO:0000256" key="3">
    <source>
        <dbReference type="ARBA" id="ARBA00022449"/>
    </source>
</evidence>
<dbReference type="PANTHER" id="PTHR46157:SF4">
    <property type="entry name" value="K(+) EFFLUX ANTIPORTER 3, CHLOROPLASTIC"/>
    <property type="match status" value="1"/>
</dbReference>
<dbReference type="Gene3D" id="3.40.50.720">
    <property type="entry name" value="NAD(P)-binding Rossmann-like Domain"/>
    <property type="match status" value="1"/>
</dbReference>
<dbReference type="InterPro" id="IPR006037">
    <property type="entry name" value="RCK_C"/>
</dbReference>
<dbReference type="InterPro" id="IPR006153">
    <property type="entry name" value="Cation/H_exchanger_TM"/>
</dbReference>
<dbReference type="InterPro" id="IPR036721">
    <property type="entry name" value="RCK_C_sf"/>
</dbReference>
<evidence type="ECO:0000313" key="14">
    <source>
        <dbReference type="Proteomes" id="UP000680158"/>
    </source>
</evidence>
<dbReference type="GO" id="GO:0006813">
    <property type="term" value="P:potassium ion transport"/>
    <property type="evidence" value="ECO:0007669"/>
    <property type="project" value="UniProtKB-KW"/>
</dbReference>
<dbReference type="SUPFAM" id="SSF116726">
    <property type="entry name" value="TrkA C-terminal domain-like"/>
    <property type="match status" value="1"/>
</dbReference>
<dbReference type="GO" id="GO:1902600">
    <property type="term" value="P:proton transmembrane transport"/>
    <property type="evidence" value="ECO:0007669"/>
    <property type="project" value="InterPro"/>
</dbReference>
<dbReference type="RefSeq" id="WP_212685596.1">
    <property type="nucleotide sequence ID" value="NZ_JAGSPM010000014.1"/>
</dbReference>
<evidence type="ECO:0000256" key="7">
    <source>
        <dbReference type="ARBA" id="ARBA00022989"/>
    </source>
</evidence>
<dbReference type="PROSITE" id="PS51202">
    <property type="entry name" value="RCK_C"/>
    <property type="match status" value="1"/>
</dbReference>
<evidence type="ECO:0000256" key="4">
    <source>
        <dbReference type="ARBA" id="ARBA00022538"/>
    </source>
</evidence>
<feature type="transmembrane region" description="Helical" evidence="10">
    <location>
        <begin position="360"/>
        <end position="381"/>
    </location>
</feature>
<feature type="transmembrane region" description="Helical" evidence="10">
    <location>
        <begin position="223"/>
        <end position="238"/>
    </location>
</feature>
<feature type="transmembrane region" description="Helical" evidence="10">
    <location>
        <begin position="157"/>
        <end position="176"/>
    </location>
</feature>
<evidence type="ECO:0000259" key="12">
    <source>
        <dbReference type="PROSITE" id="PS51202"/>
    </source>
</evidence>
<name>A0A941I377_9BURK</name>
<sequence>MNALDTTLLLLSSAVLGVVALRLLNLPPMLGYLAVGIVIGPHAFGWAQESSTTHLLAEFGVVFLMFSIGLEFSLPKLISMRRAVFGLGMAQVVSTIGLAMLMCFGAAVVLPEYFAISWEAAFAIGGALSMSSTAIVSKMLTEKLELESPHGRQIISVLLFQDLAVVPLLILVPALAADSDNLSMSLLTAAGKATVVLFLLFFVGKRVVREWFAIVVRRRSQELFMLNLLLFTLGAAWLTEKAGLSLALGAFVAGMLISETEYKHQVEEDIKSFRDVLLGLFFITVGMLLNLQLVLDYGWLILLLLIGPVVFKFGLIFLLARLFSCPTSVALRTGLGLAQAGEFGFVLLNQAGGLNLIDPMLLQLILASMVLSMLISPFILAKSDWIVLKLSSNEWMMQSLALTQIAARTMKVKKHVIIAGFGRSGQNLAKLLTDEHIDYHALDLDPDRINEAQNAGANVSYGDAGRRESLTAAGINRAAALVITYTNTPSALKILHLVHELNPSLPVVVRSHDDTDLEKLRAAGATEVVPDLMEGSLMLASHALVLLGVPLRRVVHTVQMARDARYESLRGFFHGASDVVDDAENLQLRLHTVVLSERSKMIGKRIQELSLNELAVDVTGVRRGKNRLSADSDLVLQASDVIVLRGTAEGVARAEQKLLK</sequence>
<dbReference type="GO" id="GO:0015297">
    <property type="term" value="F:antiporter activity"/>
    <property type="evidence" value="ECO:0007669"/>
    <property type="project" value="UniProtKB-KW"/>
</dbReference>
<organism evidence="13 14">
    <name type="scientific">Undibacterium baiyunense</name>
    <dbReference type="NCBI Taxonomy" id="2828731"/>
    <lineage>
        <taxon>Bacteria</taxon>
        <taxon>Pseudomonadati</taxon>
        <taxon>Pseudomonadota</taxon>
        <taxon>Betaproteobacteria</taxon>
        <taxon>Burkholderiales</taxon>
        <taxon>Oxalobacteraceae</taxon>
        <taxon>Undibacterium</taxon>
    </lineage>
</organism>
<keyword evidence="6" id="KW-0630">Potassium</keyword>
<dbReference type="Pfam" id="PF00999">
    <property type="entry name" value="Na_H_Exchanger"/>
    <property type="match status" value="1"/>
</dbReference>
<evidence type="ECO:0000256" key="5">
    <source>
        <dbReference type="ARBA" id="ARBA00022692"/>
    </source>
</evidence>
<dbReference type="InterPro" id="IPR003148">
    <property type="entry name" value="RCK_N"/>
</dbReference>
<feature type="transmembrane region" description="Helical" evidence="10">
    <location>
        <begin position="116"/>
        <end position="136"/>
    </location>
</feature>
<evidence type="ECO:0000256" key="6">
    <source>
        <dbReference type="ARBA" id="ARBA00022958"/>
    </source>
</evidence>
<reference evidence="13 14" key="1">
    <citation type="submission" date="2021-04" db="EMBL/GenBank/DDBJ databases">
        <title>novel species isolated from subtropical streams in China.</title>
        <authorList>
            <person name="Lu H."/>
        </authorList>
    </citation>
    <scope>NUCLEOTIDE SEQUENCE [LARGE SCALE GENOMIC DNA]</scope>
    <source>
        <strain evidence="13 14">BYS107W</strain>
    </source>
</reference>
<dbReference type="InterPro" id="IPR036291">
    <property type="entry name" value="NAD(P)-bd_dom_sf"/>
</dbReference>
<dbReference type="Gene3D" id="3.30.70.1450">
    <property type="entry name" value="Regulator of K+ conductance, C-terminal domain"/>
    <property type="match status" value="1"/>
</dbReference>
<dbReference type="SUPFAM" id="SSF51735">
    <property type="entry name" value="NAD(P)-binding Rossmann-fold domains"/>
    <property type="match status" value="1"/>
</dbReference>
<feature type="transmembrane region" description="Helical" evidence="10">
    <location>
        <begin position="329"/>
        <end position="348"/>
    </location>
</feature>
<dbReference type="Proteomes" id="UP000680158">
    <property type="component" value="Unassembled WGS sequence"/>
</dbReference>
<accession>A0A941I377</accession>
<protein>
    <submittedName>
        <fullName evidence="13">Cation:proton antiporter</fullName>
    </submittedName>
</protein>
<keyword evidence="4" id="KW-0633">Potassium transport</keyword>
<dbReference type="PROSITE" id="PS51201">
    <property type="entry name" value="RCK_N"/>
    <property type="match status" value="1"/>
</dbReference>
<dbReference type="Gene3D" id="1.20.1530.20">
    <property type="match status" value="1"/>
</dbReference>
<dbReference type="AlphaFoldDB" id="A0A941I377"/>
<feature type="domain" description="RCK C-terminal" evidence="12">
    <location>
        <begin position="577"/>
        <end position="660"/>
    </location>
</feature>
<feature type="transmembrane region" description="Helical" evidence="10">
    <location>
        <begin position="53"/>
        <end position="72"/>
    </location>
</feature>
<feature type="transmembrane region" description="Helical" evidence="10">
    <location>
        <begin position="297"/>
        <end position="320"/>
    </location>
</feature>
<dbReference type="GO" id="GO:0012505">
    <property type="term" value="C:endomembrane system"/>
    <property type="evidence" value="ECO:0007669"/>
    <property type="project" value="UniProtKB-SubCell"/>
</dbReference>
<keyword evidence="2" id="KW-0813">Transport</keyword>
<dbReference type="PANTHER" id="PTHR46157">
    <property type="entry name" value="K(+) EFFLUX ANTIPORTER 3, CHLOROPLASTIC"/>
    <property type="match status" value="1"/>
</dbReference>
<evidence type="ECO:0000313" key="13">
    <source>
        <dbReference type="EMBL" id="MBR7748268.1"/>
    </source>
</evidence>
<evidence type="ECO:0000256" key="8">
    <source>
        <dbReference type="ARBA" id="ARBA00023065"/>
    </source>
</evidence>